<gene>
    <name evidence="2" type="ordered locus">RER_45070</name>
</gene>
<sequence>MPRPITRSWSGHRNGRKMVNWRMAGTTRGGGHVPMTDDQKFAMIPHPVLDLLQIQQDSGKRGIDFKTLALYSVLVRHRDYGTGETFIGRTAMAKELGYNRPSEVDRPLAKLMEAGLIERQHRWHDGGTLGNRTYSFERTDTHHCQGSSIYRILHFTDARTGGDANRVPGGDANRVPGGDANRVPISKTPRVENPVERRLGPNRRSGAIRLPEDLDTTDEHALNDYAQEFLNDGLDHTHTIRNFLSTKAYVGNPRKAFQVFLSTERQKARHLVAV</sequence>
<organism evidence="2 3">
    <name type="scientific">Rhodococcus erythropolis (strain PR4 / NBRC 100887)</name>
    <dbReference type="NCBI Taxonomy" id="234621"/>
    <lineage>
        <taxon>Bacteria</taxon>
        <taxon>Bacillati</taxon>
        <taxon>Actinomycetota</taxon>
        <taxon>Actinomycetes</taxon>
        <taxon>Mycobacteriales</taxon>
        <taxon>Nocardiaceae</taxon>
        <taxon>Rhodococcus</taxon>
        <taxon>Rhodococcus erythropolis group</taxon>
    </lineage>
</organism>
<evidence type="ECO:0008006" key="4">
    <source>
        <dbReference type="Google" id="ProtNLM"/>
    </source>
</evidence>
<evidence type="ECO:0000256" key="1">
    <source>
        <dbReference type="SAM" id="MobiDB-lite"/>
    </source>
</evidence>
<accession>C0ZMF7</accession>
<dbReference type="Proteomes" id="UP000002204">
    <property type="component" value="Chromosome"/>
</dbReference>
<feature type="region of interest" description="Disordered" evidence="1">
    <location>
        <begin position="161"/>
        <end position="183"/>
    </location>
</feature>
<evidence type="ECO:0000313" key="3">
    <source>
        <dbReference type="Proteomes" id="UP000002204"/>
    </source>
</evidence>
<protein>
    <recommendedName>
        <fullName evidence="4">Helix-turn-helix domain-containing protein</fullName>
    </recommendedName>
</protein>
<proteinExistence type="predicted"/>
<reference evidence="2 3" key="2">
    <citation type="journal article" date="2006" name="Environ. Microbiol.">
        <title>Sequence analysis of three plasmids harboured in Rhodococcus erythropolis strain PR4.</title>
        <authorList>
            <person name="Sekine M."/>
            <person name="Tanikawa S."/>
            <person name="Omata S."/>
            <person name="Saito M."/>
            <person name="Fujisawa T."/>
            <person name="Tsukatani N."/>
            <person name="Tajima T."/>
            <person name="Sekigawa T."/>
            <person name="Kosugi H."/>
            <person name="Matsuo Y."/>
            <person name="Nishiko R."/>
            <person name="Imamura K."/>
            <person name="Ito M."/>
            <person name="Narita H."/>
            <person name="Tago S."/>
            <person name="Fujita N."/>
            <person name="Harayama S."/>
        </authorList>
    </citation>
    <scope>NUCLEOTIDE SEQUENCE [LARGE SCALE GENOMIC DNA]</scope>
    <source>
        <strain evidence="3">PR4 / NBRC 100887</strain>
    </source>
</reference>
<dbReference type="HOGENOM" id="CLU_1015174_0_0_11"/>
<dbReference type="EMBL" id="AP008957">
    <property type="protein sequence ID" value="BAH35215.1"/>
    <property type="molecule type" value="Genomic_DNA"/>
</dbReference>
<evidence type="ECO:0000313" key="2">
    <source>
        <dbReference type="EMBL" id="BAH35215.1"/>
    </source>
</evidence>
<reference evidence="3" key="1">
    <citation type="submission" date="2005-03" db="EMBL/GenBank/DDBJ databases">
        <title>Comparison of the complete genome sequences of Rhodococcus erythropolis PR4 and Rhodococcus opacus B4.</title>
        <authorList>
            <person name="Takarada H."/>
            <person name="Sekine M."/>
            <person name="Hosoyama A."/>
            <person name="Yamada R."/>
            <person name="Fujisawa T."/>
            <person name="Omata S."/>
            <person name="Shimizu A."/>
            <person name="Tsukatani N."/>
            <person name="Tanikawa S."/>
            <person name="Fujita N."/>
            <person name="Harayama S."/>
        </authorList>
    </citation>
    <scope>NUCLEOTIDE SEQUENCE [LARGE SCALE GENOMIC DNA]</scope>
    <source>
        <strain evidence="3">PR4 / NBRC 100887</strain>
    </source>
</reference>
<dbReference type="AlphaFoldDB" id="C0ZMF7"/>
<dbReference type="KEGG" id="rer:RER_45070"/>
<name>C0ZMF7_RHOE4</name>